<dbReference type="PROSITE" id="PS00678">
    <property type="entry name" value="WD_REPEATS_1"/>
    <property type="match status" value="7"/>
</dbReference>
<keyword evidence="3 6" id="KW-0547">Nucleotide-binding</keyword>
<dbReference type="Gene3D" id="3.30.200.20">
    <property type="entry name" value="Phosphorylase Kinase, domain 1"/>
    <property type="match status" value="1"/>
</dbReference>
<dbReference type="CDD" id="cd14014">
    <property type="entry name" value="STKc_PknB_like"/>
    <property type="match status" value="1"/>
</dbReference>
<evidence type="ECO:0000256" key="4">
    <source>
        <dbReference type="ARBA" id="ARBA00022840"/>
    </source>
</evidence>
<feature type="repeat" description="WD" evidence="5">
    <location>
        <begin position="842"/>
        <end position="875"/>
    </location>
</feature>
<evidence type="ECO:0000313" key="9">
    <source>
        <dbReference type="EMBL" id="VIP01448.1"/>
    </source>
</evidence>
<dbReference type="RefSeq" id="WP_162656652.1">
    <property type="nucleotide sequence ID" value="NZ_LR593887.1"/>
</dbReference>
<evidence type="ECO:0000256" key="5">
    <source>
        <dbReference type="PROSITE-ProRule" id="PRU00221"/>
    </source>
</evidence>
<evidence type="ECO:0000256" key="7">
    <source>
        <dbReference type="SAM" id="MobiDB-lite"/>
    </source>
</evidence>
<dbReference type="InterPro" id="IPR017441">
    <property type="entry name" value="Protein_kinase_ATP_BS"/>
</dbReference>
<evidence type="ECO:0000256" key="6">
    <source>
        <dbReference type="PROSITE-ProRule" id="PRU10141"/>
    </source>
</evidence>
<keyword evidence="10" id="KW-1185">Reference proteome</keyword>
<dbReference type="PANTHER" id="PTHR22847">
    <property type="entry name" value="WD40 REPEAT PROTEIN"/>
    <property type="match status" value="1"/>
</dbReference>
<dbReference type="InterPro" id="IPR019775">
    <property type="entry name" value="WD40_repeat_CS"/>
</dbReference>
<feature type="binding site" evidence="6">
    <location>
        <position position="319"/>
    </location>
    <ligand>
        <name>ATP</name>
        <dbReference type="ChEBI" id="CHEBI:30616"/>
    </ligand>
</feature>
<dbReference type="InterPro" id="IPR008271">
    <property type="entry name" value="Ser/Thr_kinase_AS"/>
</dbReference>
<evidence type="ECO:0000256" key="3">
    <source>
        <dbReference type="ARBA" id="ARBA00022741"/>
    </source>
</evidence>
<dbReference type="InterPro" id="IPR036322">
    <property type="entry name" value="WD40_repeat_dom_sf"/>
</dbReference>
<dbReference type="InParanoid" id="A0A6C2YIS5"/>
<feature type="domain" description="Protein kinase" evidence="8">
    <location>
        <begin position="292"/>
        <end position="562"/>
    </location>
</feature>
<dbReference type="EMBL" id="LR586016">
    <property type="protein sequence ID" value="VIP01448.1"/>
    <property type="molecule type" value="Genomic_DNA"/>
</dbReference>
<dbReference type="SMART" id="SM00220">
    <property type="entry name" value="S_TKc"/>
    <property type="match status" value="1"/>
</dbReference>
<feature type="repeat" description="WD" evidence="5">
    <location>
        <begin position="758"/>
        <end position="799"/>
    </location>
</feature>
<reference evidence="9" key="1">
    <citation type="submission" date="2019-04" db="EMBL/GenBank/DDBJ databases">
        <authorList>
            <consortium name="Science for Life Laboratories"/>
        </authorList>
    </citation>
    <scope>NUCLEOTIDE SEQUENCE</scope>
    <source>
        <strain evidence="9">MBLW1</strain>
    </source>
</reference>
<dbReference type="InterPro" id="IPR001680">
    <property type="entry name" value="WD40_rpt"/>
</dbReference>
<proteinExistence type="predicted"/>
<organism evidence="9">
    <name type="scientific">Tuwongella immobilis</name>
    <dbReference type="NCBI Taxonomy" id="692036"/>
    <lineage>
        <taxon>Bacteria</taxon>
        <taxon>Pseudomonadati</taxon>
        <taxon>Planctomycetota</taxon>
        <taxon>Planctomycetia</taxon>
        <taxon>Gemmatales</taxon>
        <taxon>Gemmataceae</taxon>
        <taxon>Tuwongella</taxon>
    </lineage>
</organism>
<dbReference type="PROSITE" id="PS00108">
    <property type="entry name" value="PROTEIN_KINASE_ST"/>
    <property type="match status" value="1"/>
</dbReference>
<dbReference type="PROSITE" id="PS00107">
    <property type="entry name" value="PROTEIN_KINASE_ATP"/>
    <property type="match status" value="1"/>
</dbReference>
<name>A0A6C2YIS5_9BACT</name>
<dbReference type="Proteomes" id="UP000464378">
    <property type="component" value="Chromosome"/>
</dbReference>
<dbReference type="InterPro" id="IPR015943">
    <property type="entry name" value="WD40/YVTN_repeat-like_dom_sf"/>
</dbReference>
<dbReference type="PANTHER" id="PTHR22847:SF637">
    <property type="entry name" value="WD REPEAT DOMAIN 5B"/>
    <property type="match status" value="1"/>
</dbReference>
<dbReference type="SUPFAM" id="SSF56112">
    <property type="entry name" value="Protein kinase-like (PK-like)"/>
    <property type="match status" value="1"/>
</dbReference>
<protein>
    <recommendedName>
        <fullName evidence="8">Protein kinase domain-containing protein</fullName>
    </recommendedName>
</protein>
<gene>
    <name evidence="9" type="ORF">GMBLW1_25120</name>
</gene>
<feature type="compositionally biased region" description="Pro residues" evidence="7">
    <location>
        <begin position="264"/>
        <end position="280"/>
    </location>
</feature>
<keyword evidence="4 6" id="KW-0067">ATP-binding</keyword>
<dbReference type="Gene3D" id="1.10.510.10">
    <property type="entry name" value="Transferase(Phosphotransferase) domain 1"/>
    <property type="match status" value="1"/>
</dbReference>
<dbReference type="GO" id="GO:0005524">
    <property type="term" value="F:ATP binding"/>
    <property type="evidence" value="ECO:0007669"/>
    <property type="project" value="UniProtKB-UniRule"/>
</dbReference>
<evidence type="ECO:0000256" key="2">
    <source>
        <dbReference type="ARBA" id="ARBA00022737"/>
    </source>
</evidence>
<dbReference type="SMART" id="SM00320">
    <property type="entry name" value="WD40"/>
    <property type="match status" value="7"/>
</dbReference>
<dbReference type="InterPro" id="IPR011009">
    <property type="entry name" value="Kinase-like_dom_sf"/>
</dbReference>
<feature type="repeat" description="WD" evidence="5">
    <location>
        <begin position="632"/>
        <end position="673"/>
    </location>
</feature>
<dbReference type="Pfam" id="PF00069">
    <property type="entry name" value="Pkinase"/>
    <property type="match status" value="1"/>
</dbReference>
<sequence>MHALLRQAQQLAVKFGNQAARSVVRSIITTAVPIGGSSLANLVGSLFDATSEADLPPMSVADQARVESILAACEGNLSDLGERIAEQGEQLDRIRELIESALVRESEVRDAFEQIAEVANGMEWLQVHLRELLARVDYGNDLSEGMLELLRENQRIVVGFVVEARAAGLEPRRIIEDLSAVRGMLAGLIAGQSVTQERLQTIEQRFADRQKPAPVTTVMLQGMAAAFQGHPREAAQRLSEATRRQPDNPRLRELSRRVTQSLPPETPVIPSPSPSPVPTPEPLKVGDSIDGWVICRQLGFGGWGAVYEVERDQHKRAMKLLHPELSRDRDFVDTFKREIQSLIALHSPQLQPYLVVLDTFGYDLARGGWYLLMEYVAGESLQTRLSRDGVFSPTEAVELMAKLAGPGGLASVHERGMCHRDIKPANILVRPDGTPVLIDFGLALGGNHALTRIQRVTGYTVDYAAPEQLRGAPADARSDVYSLTATLWKLLTKRTPEDCDEDDLPPDLQSLRDVFRLGMHKTPAKRPATAAEWTQLLPKISAIKQSVAPPVAQPIAPPPPALTKRKNATLPDLTPGLARIGAKVNELGTLTGHSFGVSSVSFSPDGQTLASGSDDNTAKLWEVSSGKCLATLTGHSGSVYGVSYSPDGRTLATASWDKTAKLWEVSSGKCLATLTGHSGAVSSVSYSPDGRTLATASRDKTAKLWDVSSGKCIAILMGHSNPVVSVSFSPDGRTLATGSWDQTAKLWDVSSGKCLATLTGHSNLVWSVSYSPDGRTLATGSSDNTAKLWEVSSGKCLATLTGHSDLVLSVSYSPDGRTLATGSSDNTAKLWEVSSGKCLATLIGHSGVVLGVSFSPDRRTLATASADKTAKLWDLGEVDPSDWTYLEPLFTPRSSVCATLSGDGVVYPGEYVWLSFQVSNTGKGELVQVWAELRSALPLLNGLRAKLGMVKPGETAERCLAVILPADTPPGVIEAELVFHEANGHQPSAVPVRFEVQPLPRPDFQVSYRIINDDSGNSVGNGDGQPKRGETVDVAVTIRNQTGESLRNVRVTMQPVTVPTGVSISVPEQTLATLADDDSAEVRLTFLVKSTAEVGPVRFQLRVTTEDGRTFAVVPCKTSIV</sequence>
<dbReference type="PROSITE" id="PS50082">
    <property type="entry name" value="WD_REPEATS_2"/>
    <property type="match status" value="7"/>
</dbReference>
<feature type="repeat" description="WD" evidence="5">
    <location>
        <begin position="674"/>
        <end position="715"/>
    </location>
</feature>
<dbReference type="EMBL" id="LR593887">
    <property type="protein sequence ID" value="VTR98436.1"/>
    <property type="molecule type" value="Genomic_DNA"/>
</dbReference>
<keyword evidence="9" id="KW-0418">Kinase</keyword>
<evidence type="ECO:0000313" key="10">
    <source>
        <dbReference type="Proteomes" id="UP000464378"/>
    </source>
</evidence>
<dbReference type="CDD" id="cd00200">
    <property type="entry name" value="WD40"/>
    <property type="match status" value="1"/>
</dbReference>
<feature type="region of interest" description="Disordered" evidence="7">
    <location>
        <begin position="230"/>
        <end position="280"/>
    </location>
</feature>
<dbReference type="SUPFAM" id="SSF50978">
    <property type="entry name" value="WD40 repeat-like"/>
    <property type="match status" value="1"/>
</dbReference>
<keyword evidence="9" id="KW-0808">Transferase</keyword>
<evidence type="ECO:0000256" key="1">
    <source>
        <dbReference type="ARBA" id="ARBA00022574"/>
    </source>
</evidence>
<feature type="compositionally biased region" description="Basic and acidic residues" evidence="7">
    <location>
        <begin position="230"/>
        <end position="256"/>
    </location>
</feature>
<dbReference type="PRINTS" id="PR00320">
    <property type="entry name" value="GPROTEINBRPT"/>
</dbReference>
<dbReference type="InterPro" id="IPR020472">
    <property type="entry name" value="WD40_PAC1"/>
</dbReference>
<feature type="repeat" description="WD" evidence="5">
    <location>
        <begin position="716"/>
        <end position="757"/>
    </location>
</feature>
<dbReference type="GO" id="GO:0004672">
    <property type="term" value="F:protein kinase activity"/>
    <property type="evidence" value="ECO:0007669"/>
    <property type="project" value="InterPro"/>
</dbReference>
<evidence type="ECO:0000259" key="8">
    <source>
        <dbReference type="PROSITE" id="PS50011"/>
    </source>
</evidence>
<dbReference type="PROSITE" id="PS50294">
    <property type="entry name" value="WD_REPEATS_REGION"/>
    <property type="match status" value="7"/>
</dbReference>
<accession>A0A6C2YIS5</accession>
<feature type="repeat" description="WD" evidence="5">
    <location>
        <begin position="800"/>
        <end position="841"/>
    </location>
</feature>
<dbReference type="AlphaFoldDB" id="A0A6C2YIS5"/>
<keyword evidence="2" id="KW-0677">Repeat</keyword>
<dbReference type="Gene3D" id="2.130.10.10">
    <property type="entry name" value="YVTN repeat-like/Quinoprotein amine dehydrogenase"/>
    <property type="match status" value="4"/>
</dbReference>
<feature type="repeat" description="WD" evidence="5">
    <location>
        <begin position="590"/>
        <end position="631"/>
    </location>
</feature>
<dbReference type="Pfam" id="PF00400">
    <property type="entry name" value="WD40"/>
    <property type="match status" value="7"/>
</dbReference>
<dbReference type="PROSITE" id="PS50011">
    <property type="entry name" value="PROTEIN_KINASE_DOM"/>
    <property type="match status" value="1"/>
</dbReference>
<keyword evidence="1 5" id="KW-0853">WD repeat</keyword>
<dbReference type="InterPro" id="IPR000719">
    <property type="entry name" value="Prot_kinase_dom"/>
</dbReference>
<dbReference type="KEGG" id="tim:GMBLW1_25120"/>